<organism evidence="1 2">
    <name type="scientific">Castanea mollissima</name>
    <name type="common">Chinese chestnut</name>
    <dbReference type="NCBI Taxonomy" id="60419"/>
    <lineage>
        <taxon>Eukaryota</taxon>
        <taxon>Viridiplantae</taxon>
        <taxon>Streptophyta</taxon>
        <taxon>Embryophyta</taxon>
        <taxon>Tracheophyta</taxon>
        <taxon>Spermatophyta</taxon>
        <taxon>Magnoliopsida</taxon>
        <taxon>eudicotyledons</taxon>
        <taxon>Gunneridae</taxon>
        <taxon>Pentapetalae</taxon>
        <taxon>rosids</taxon>
        <taxon>fabids</taxon>
        <taxon>Fagales</taxon>
        <taxon>Fagaceae</taxon>
        <taxon>Castanea</taxon>
    </lineage>
</organism>
<proteinExistence type="predicted"/>
<reference evidence="1" key="1">
    <citation type="submission" date="2020-03" db="EMBL/GenBank/DDBJ databases">
        <title>Castanea mollissima Vanexum genome sequencing.</title>
        <authorList>
            <person name="Staton M."/>
        </authorList>
    </citation>
    <scope>NUCLEOTIDE SEQUENCE</scope>
    <source>
        <tissue evidence="1">Leaf</tissue>
    </source>
</reference>
<name>A0A8J4RY58_9ROSI</name>
<sequence length="96" mass="11212">MFCQQPPTVAYDLHRQPWTHIKTNPHLPPHHHPTATQVPPIDLISKHCCGLRIYTCCWEAKITPYSSAKFTQCVESISYRYYLFYGTPLYNEICRG</sequence>
<dbReference type="EMBL" id="JRKL02000418">
    <property type="protein sequence ID" value="KAF3971536.1"/>
    <property type="molecule type" value="Genomic_DNA"/>
</dbReference>
<protein>
    <submittedName>
        <fullName evidence="1">Uncharacterized protein</fullName>
    </submittedName>
</protein>
<gene>
    <name evidence="1" type="ORF">CMV_004870</name>
</gene>
<comment type="caution">
    <text evidence="1">The sequence shown here is derived from an EMBL/GenBank/DDBJ whole genome shotgun (WGS) entry which is preliminary data.</text>
</comment>
<keyword evidence="2" id="KW-1185">Reference proteome</keyword>
<dbReference type="Proteomes" id="UP000737018">
    <property type="component" value="Unassembled WGS sequence"/>
</dbReference>
<dbReference type="AlphaFoldDB" id="A0A8J4RY58"/>
<evidence type="ECO:0000313" key="2">
    <source>
        <dbReference type="Proteomes" id="UP000737018"/>
    </source>
</evidence>
<evidence type="ECO:0000313" key="1">
    <source>
        <dbReference type="EMBL" id="KAF3971536.1"/>
    </source>
</evidence>
<accession>A0A8J4RY58</accession>